<feature type="domain" description="DUF374" evidence="1">
    <location>
        <begin position="58"/>
        <end position="122"/>
    </location>
</feature>
<organism evidence="2">
    <name type="scientific">marine metagenome</name>
    <dbReference type="NCBI Taxonomy" id="408172"/>
    <lineage>
        <taxon>unclassified sequences</taxon>
        <taxon>metagenomes</taxon>
        <taxon>ecological metagenomes</taxon>
    </lineage>
</organism>
<dbReference type="AlphaFoldDB" id="A0A381X084"/>
<dbReference type="Pfam" id="PF04028">
    <property type="entry name" value="DUF374"/>
    <property type="match status" value="1"/>
</dbReference>
<accession>A0A381X084</accession>
<reference evidence="2" key="1">
    <citation type="submission" date="2018-05" db="EMBL/GenBank/DDBJ databases">
        <authorList>
            <person name="Lanie J.A."/>
            <person name="Ng W.-L."/>
            <person name="Kazmierczak K.M."/>
            <person name="Andrzejewski T.M."/>
            <person name="Davidsen T.M."/>
            <person name="Wayne K.J."/>
            <person name="Tettelin H."/>
            <person name="Glass J.I."/>
            <person name="Rusch D."/>
            <person name="Podicherti R."/>
            <person name="Tsui H.-C.T."/>
            <person name="Winkler M.E."/>
        </authorList>
    </citation>
    <scope>NUCLEOTIDE SEQUENCE</scope>
</reference>
<dbReference type="SUPFAM" id="SSF69593">
    <property type="entry name" value="Glycerol-3-phosphate (1)-acyltransferase"/>
    <property type="match status" value="1"/>
</dbReference>
<gene>
    <name evidence="2" type="ORF">METZ01_LOCUS110846</name>
</gene>
<protein>
    <recommendedName>
        <fullName evidence="1">DUF374 domain-containing protein</fullName>
    </recommendedName>
</protein>
<dbReference type="InterPro" id="IPR007172">
    <property type="entry name" value="DUF374"/>
</dbReference>
<sequence length="211" mass="23414">MKWKAWLSRVLLAFFYGTCRWDVRGQEQIQKLASSGKVVIIAIWHGKVLPVFMNLASKHYYALAGMHKDAELIAQIGAKVGWRLLRGSSSDRGKEVFKEMIAVLSTPGEVVAMTPDGPKGPAKIPKAGVIRAAQKSGAVVIPAIGQAKRRWGFTNWDTFYVAKPFSKIVLRYGSPLVFKKADNFQECTVRLKNALDSLETEVDHILSGQIE</sequence>
<name>A0A381X084_9ZZZZ</name>
<evidence type="ECO:0000313" key="2">
    <source>
        <dbReference type="EMBL" id="SVA57992.1"/>
    </source>
</evidence>
<dbReference type="EMBL" id="UINC01013419">
    <property type="protein sequence ID" value="SVA57992.1"/>
    <property type="molecule type" value="Genomic_DNA"/>
</dbReference>
<proteinExistence type="predicted"/>
<evidence type="ECO:0000259" key="1">
    <source>
        <dbReference type="Pfam" id="PF04028"/>
    </source>
</evidence>